<evidence type="ECO:0000313" key="4">
    <source>
        <dbReference type="Proteomes" id="UP000722125"/>
    </source>
</evidence>
<gene>
    <name evidence="3" type="ORF">KIN34_15340</name>
</gene>
<keyword evidence="2" id="KW-0732">Signal</keyword>
<accession>A0ABS5U2M7</accession>
<dbReference type="RefSeq" id="WP_214352774.1">
    <property type="nucleotide sequence ID" value="NZ_JAHBOH010000002.1"/>
</dbReference>
<dbReference type="EMBL" id="JAHBOH010000002">
    <property type="protein sequence ID" value="MBT0995654.1"/>
    <property type="molecule type" value="Genomic_DNA"/>
</dbReference>
<feature type="signal peptide" evidence="2">
    <location>
        <begin position="1"/>
        <end position="19"/>
    </location>
</feature>
<evidence type="ECO:0000256" key="1">
    <source>
        <dbReference type="SAM" id="MobiDB-lite"/>
    </source>
</evidence>
<evidence type="ECO:0008006" key="5">
    <source>
        <dbReference type="Google" id="ProtNLM"/>
    </source>
</evidence>
<dbReference type="PROSITE" id="PS51257">
    <property type="entry name" value="PROKAR_LIPOPROTEIN"/>
    <property type="match status" value="1"/>
</dbReference>
<name>A0ABS5U2M7_9CELL</name>
<keyword evidence="4" id="KW-1185">Reference proteome</keyword>
<sequence>MKSSVIRSVVALVAVAALAAGCSDDSSDESSDATTGTSATASATDMADADATPQDTASPTEVEVLDITYVQLQTAIDTLGLRGLEAKAVDADGNEVTPDEDTTWLVVDQDPIEGVVPVGTVVTLTVKKQGS</sequence>
<organism evidence="3 4">
    <name type="scientific">Cellulomonas fulva</name>
    <dbReference type="NCBI Taxonomy" id="2835530"/>
    <lineage>
        <taxon>Bacteria</taxon>
        <taxon>Bacillati</taxon>
        <taxon>Actinomycetota</taxon>
        <taxon>Actinomycetes</taxon>
        <taxon>Micrococcales</taxon>
        <taxon>Cellulomonadaceae</taxon>
        <taxon>Cellulomonas</taxon>
    </lineage>
</organism>
<feature type="chain" id="PRO_5045487091" description="PASTA domain-containing protein" evidence="2">
    <location>
        <begin position="20"/>
        <end position="131"/>
    </location>
</feature>
<proteinExistence type="predicted"/>
<feature type="compositionally biased region" description="Low complexity" evidence="1">
    <location>
        <begin position="32"/>
        <end position="60"/>
    </location>
</feature>
<comment type="caution">
    <text evidence="3">The sequence shown here is derived from an EMBL/GenBank/DDBJ whole genome shotgun (WGS) entry which is preliminary data.</text>
</comment>
<evidence type="ECO:0000313" key="3">
    <source>
        <dbReference type="EMBL" id="MBT0995654.1"/>
    </source>
</evidence>
<feature type="region of interest" description="Disordered" evidence="1">
    <location>
        <begin position="21"/>
        <end position="60"/>
    </location>
</feature>
<reference evidence="3 4" key="1">
    <citation type="submission" date="2021-05" db="EMBL/GenBank/DDBJ databases">
        <title>Description of Cellulomonas sp. DKR-3 sp. nov.</title>
        <authorList>
            <person name="Dahal R.H."/>
            <person name="Chaudhary D.K."/>
        </authorList>
    </citation>
    <scope>NUCLEOTIDE SEQUENCE [LARGE SCALE GENOMIC DNA]</scope>
    <source>
        <strain evidence="3 4">DKR-3</strain>
    </source>
</reference>
<dbReference type="Proteomes" id="UP000722125">
    <property type="component" value="Unassembled WGS sequence"/>
</dbReference>
<protein>
    <recommendedName>
        <fullName evidence="5">PASTA domain-containing protein</fullName>
    </recommendedName>
</protein>
<evidence type="ECO:0000256" key="2">
    <source>
        <dbReference type="SAM" id="SignalP"/>
    </source>
</evidence>